<gene>
    <name evidence="2" type="ORF">BOX15_Mlig006967g2</name>
</gene>
<feature type="region of interest" description="Disordered" evidence="1">
    <location>
        <begin position="40"/>
        <end position="64"/>
    </location>
</feature>
<organism evidence="2 3">
    <name type="scientific">Macrostomum lignano</name>
    <dbReference type="NCBI Taxonomy" id="282301"/>
    <lineage>
        <taxon>Eukaryota</taxon>
        <taxon>Metazoa</taxon>
        <taxon>Spiralia</taxon>
        <taxon>Lophotrochozoa</taxon>
        <taxon>Platyhelminthes</taxon>
        <taxon>Rhabditophora</taxon>
        <taxon>Macrostomorpha</taxon>
        <taxon>Macrostomida</taxon>
        <taxon>Macrostomidae</taxon>
        <taxon>Macrostomum</taxon>
    </lineage>
</organism>
<dbReference type="Proteomes" id="UP000215902">
    <property type="component" value="Unassembled WGS sequence"/>
</dbReference>
<feature type="region of interest" description="Disordered" evidence="1">
    <location>
        <begin position="163"/>
        <end position="235"/>
    </location>
</feature>
<evidence type="ECO:0000313" key="2">
    <source>
        <dbReference type="EMBL" id="PAA59800.1"/>
    </source>
</evidence>
<evidence type="ECO:0008006" key="4">
    <source>
        <dbReference type="Google" id="ProtNLM"/>
    </source>
</evidence>
<dbReference type="EMBL" id="NIVC01002230">
    <property type="protein sequence ID" value="PAA59800.1"/>
    <property type="molecule type" value="Genomic_DNA"/>
</dbReference>
<feature type="compositionally biased region" description="Acidic residues" evidence="1">
    <location>
        <begin position="220"/>
        <end position="235"/>
    </location>
</feature>
<keyword evidence="3" id="KW-1185">Reference proteome</keyword>
<feature type="compositionally biased region" description="Pro residues" evidence="1">
    <location>
        <begin position="55"/>
        <end position="64"/>
    </location>
</feature>
<accession>A0A267EE02</accession>
<feature type="non-terminal residue" evidence="2">
    <location>
        <position position="1"/>
    </location>
</feature>
<feature type="compositionally biased region" description="Gly residues" evidence="1">
    <location>
        <begin position="7"/>
        <end position="22"/>
    </location>
</feature>
<reference evidence="2 3" key="1">
    <citation type="submission" date="2017-06" db="EMBL/GenBank/DDBJ databases">
        <title>A platform for efficient transgenesis in Macrostomum lignano, a flatworm model organism for stem cell research.</title>
        <authorList>
            <person name="Berezikov E."/>
        </authorList>
    </citation>
    <scope>NUCLEOTIDE SEQUENCE [LARGE SCALE GENOMIC DNA]</scope>
    <source>
        <strain evidence="2">DV1</strain>
        <tissue evidence="2">Whole organism</tissue>
    </source>
</reference>
<feature type="region of interest" description="Disordered" evidence="1">
    <location>
        <begin position="109"/>
        <end position="137"/>
    </location>
</feature>
<sequence length="235" mass="24988">AAAIGMSRGGGRGGGRGGRGGGSFIVQSYKNLMRSDGHMPLGGVRVGDDEQTLYPPLPRRPAPPTVVKDLKFMVAAMRDLEDRFSAGASLPAVPNSANFPAELDWLRRKRRRQQQQQQSSATTVAKNAAAAGAKRRRQDVVEAAASALLDEVVGGQLETSAEAAKEAATSATIVAGGGEGGDGEERDDDENEEAGVFENDEELEDNDYVDAYFDNGEGYGPDDGEEDLDGESWYY</sequence>
<evidence type="ECO:0000256" key="1">
    <source>
        <dbReference type="SAM" id="MobiDB-lite"/>
    </source>
</evidence>
<name>A0A267EE02_9PLAT</name>
<comment type="caution">
    <text evidence="2">The sequence shown here is derived from an EMBL/GenBank/DDBJ whole genome shotgun (WGS) entry which is preliminary data.</text>
</comment>
<dbReference type="AlphaFoldDB" id="A0A267EE02"/>
<evidence type="ECO:0000313" key="3">
    <source>
        <dbReference type="Proteomes" id="UP000215902"/>
    </source>
</evidence>
<proteinExistence type="predicted"/>
<feature type="compositionally biased region" description="Low complexity" evidence="1">
    <location>
        <begin position="114"/>
        <end position="132"/>
    </location>
</feature>
<feature type="compositionally biased region" description="Low complexity" evidence="1">
    <location>
        <begin position="163"/>
        <end position="172"/>
    </location>
</feature>
<feature type="compositionally biased region" description="Acidic residues" evidence="1">
    <location>
        <begin position="181"/>
        <end position="208"/>
    </location>
</feature>
<protein>
    <recommendedName>
        <fullName evidence="4">DNA-directed RNA polymerase III subunit</fullName>
    </recommendedName>
</protein>
<feature type="region of interest" description="Disordered" evidence="1">
    <location>
        <begin position="1"/>
        <end position="22"/>
    </location>
</feature>